<gene>
    <name evidence="2" type="ORF">CYLTODRAFT_394971</name>
</gene>
<dbReference type="OrthoDB" id="3690045at2759"/>
<evidence type="ECO:0000313" key="2">
    <source>
        <dbReference type="EMBL" id="KIY68717.1"/>
    </source>
</evidence>
<feature type="compositionally biased region" description="Low complexity" evidence="1">
    <location>
        <begin position="75"/>
        <end position="89"/>
    </location>
</feature>
<dbReference type="EMBL" id="KN880497">
    <property type="protein sequence ID" value="KIY68717.1"/>
    <property type="molecule type" value="Genomic_DNA"/>
</dbReference>
<dbReference type="AlphaFoldDB" id="A0A0D7BDW7"/>
<proteinExistence type="predicted"/>
<feature type="non-terminal residue" evidence="2">
    <location>
        <position position="397"/>
    </location>
</feature>
<feature type="compositionally biased region" description="Polar residues" evidence="1">
    <location>
        <begin position="1"/>
        <end position="18"/>
    </location>
</feature>
<feature type="region of interest" description="Disordered" evidence="1">
    <location>
        <begin position="1"/>
        <end position="90"/>
    </location>
</feature>
<name>A0A0D7BDW7_9AGAR</name>
<evidence type="ECO:0000313" key="3">
    <source>
        <dbReference type="Proteomes" id="UP000054007"/>
    </source>
</evidence>
<keyword evidence="3" id="KW-1185">Reference proteome</keyword>
<dbReference type="STRING" id="1314674.A0A0D7BDW7"/>
<dbReference type="Proteomes" id="UP000054007">
    <property type="component" value="Unassembled WGS sequence"/>
</dbReference>
<protein>
    <submittedName>
        <fullName evidence="2">Uncharacterized protein</fullName>
    </submittedName>
</protein>
<evidence type="ECO:0000256" key="1">
    <source>
        <dbReference type="SAM" id="MobiDB-lite"/>
    </source>
</evidence>
<feature type="compositionally biased region" description="Basic residues" evidence="1">
    <location>
        <begin position="30"/>
        <end position="41"/>
    </location>
</feature>
<sequence length="397" mass="43146">MSSEPAQGTQNVVFQTDTIVPGDSSAISTPKRRPGRPKGSGKKQYAEPKVKRPVGRPRKDGLPAGSTNGARSRKPVSSSSSPPRATVSVKPVYEHLQPDFDGADWLVMSNNKPAAFIDTLLGLLIAPNPVSPAGTVEDAFKTHLNSLSTNSINQNIPSLYSVLRTFWLPTSPSYFCLTGANAVRPLLQFRFLYWDPQPLVFNGVPCPHCGTTLSNRGRIASGPIKVYDLEQPFFIIGCEYVCQSNNCVAAVGPEGRKFSSTDPAIFRSLPSTLADEFPARLRHYESDLGSSPEVWNWQPRGVSKGLWNMVQGSLRSCVRKEVIIQIVKTIQHGLPDGTPEPPAAVQPLDQPMVVAVVEEEDSPTNDEMILAEDPEPMADQIQEPMPMGHIEASAAPP</sequence>
<accession>A0A0D7BDW7</accession>
<organism evidence="2 3">
    <name type="scientific">Cylindrobasidium torrendii FP15055 ss-10</name>
    <dbReference type="NCBI Taxonomy" id="1314674"/>
    <lineage>
        <taxon>Eukaryota</taxon>
        <taxon>Fungi</taxon>
        <taxon>Dikarya</taxon>
        <taxon>Basidiomycota</taxon>
        <taxon>Agaricomycotina</taxon>
        <taxon>Agaricomycetes</taxon>
        <taxon>Agaricomycetidae</taxon>
        <taxon>Agaricales</taxon>
        <taxon>Marasmiineae</taxon>
        <taxon>Physalacriaceae</taxon>
        <taxon>Cylindrobasidium</taxon>
    </lineage>
</organism>
<reference evidence="2 3" key="1">
    <citation type="journal article" date="2015" name="Fungal Genet. Biol.">
        <title>Evolution of novel wood decay mechanisms in Agaricales revealed by the genome sequences of Fistulina hepatica and Cylindrobasidium torrendii.</title>
        <authorList>
            <person name="Floudas D."/>
            <person name="Held B.W."/>
            <person name="Riley R."/>
            <person name="Nagy L.G."/>
            <person name="Koehler G."/>
            <person name="Ransdell A.S."/>
            <person name="Younus H."/>
            <person name="Chow J."/>
            <person name="Chiniquy J."/>
            <person name="Lipzen A."/>
            <person name="Tritt A."/>
            <person name="Sun H."/>
            <person name="Haridas S."/>
            <person name="LaButti K."/>
            <person name="Ohm R.A."/>
            <person name="Kues U."/>
            <person name="Blanchette R.A."/>
            <person name="Grigoriev I.V."/>
            <person name="Minto R.E."/>
            <person name="Hibbett D.S."/>
        </authorList>
    </citation>
    <scope>NUCLEOTIDE SEQUENCE [LARGE SCALE GENOMIC DNA]</scope>
    <source>
        <strain evidence="2 3">FP15055 ss-10</strain>
    </source>
</reference>